<dbReference type="EMBL" id="RKLV01000009">
    <property type="protein sequence ID" value="MCX2819553.1"/>
    <property type="molecule type" value="Genomic_DNA"/>
</dbReference>
<evidence type="ECO:0000313" key="2">
    <source>
        <dbReference type="EMBL" id="MCX2819553.1"/>
    </source>
</evidence>
<comment type="caution">
    <text evidence="2">The sequence shown here is derived from an EMBL/GenBank/DDBJ whole genome shotgun (WGS) entry which is preliminary data.</text>
</comment>
<gene>
    <name evidence="2" type="ORF">EGH25_09345</name>
</gene>
<name>A0A9Q4C5C2_9EURY</name>
<organism evidence="2 3">
    <name type="scientific">Halorutilus salinus</name>
    <dbReference type="NCBI Taxonomy" id="2487751"/>
    <lineage>
        <taxon>Archaea</taxon>
        <taxon>Methanobacteriati</taxon>
        <taxon>Methanobacteriota</taxon>
        <taxon>Stenosarchaea group</taxon>
        <taxon>Halobacteria</taxon>
        <taxon>Halorutilales</taxon>
        <taxon>Halorutilaceae</taxon>
        <taxon>Halorutilus</taxon>
    </lineage>
</organism>
<dbReference type="AlphaFoldDB" id="A0A9Q4C5C2"/>
<accession>A0A9Q4C5C2</accession>
<feature type="region of interest" description="Disordered" evidence="1">
    <location>
        <begin position="40"/>
        <end position="64"/>
    </location>
</feature>
<sequence>MDKREMLDELPVRRSENICTGCFVVPPEWYRDGEIERCSECDAPRDDSESALSMTEEQLQKAVE</sequence>
<dbReference type="Proteomes" id="UP001149411">
    <property type="component" value="Unassembled WGS sequence"/>
</dbReference>
<protein>
    <submittedName>
        <fullName evidence="2">Uncharacterized protein</fullName>
    </submittedName>
</protein>
<proteinExistence type="predicted"/>
<reference evidence="2" key="1">
    <citation type="submission" date="2022-09" db="EMBL/GenBank/DDBJ databases">
        <title>Haloadaptaus new haloarchaeum isolated from saline soil.</title>
        <authorList>
            <person name="Duran-Viseras A."/>
            <person name="Sanchez-Porro C."/>
            <person name="Ventosa A."/>
        </authorList>
    </citation>
    <scope>NUCLEOTIDE SEQUENCE</scope>
    <source>
        <strain evidence="2">F3-133</strain>
    </source>
</reference>
<evidence type="ECO:0000256" key="1">
    <source>
        <dbReference type="SAM" id="MobiDB-lite"/>
    </source>
</evidence>
<keyword evidence="3" id="KW-1185">Reference proteome</keyword>
<dbReference type="RefSeq" id="WP_266087912.1">
    <property type="nucleotide sequence ID" value="NZ_RKLV01000009.1"/>
</dbReference>
<evidence type="ECO:0000313" key="3">
    <source>
        <dbReference type="Proteomes" id="UP001149411"/>
    </source>
</evidence>